<dbReference type="Proteomes" id="UP000663879">
    <property type="component" value="Unassembled WGS sequence"/>
</dbReference>
<proteinExistence type="predicted"/>
<dbReference type="Gene3D" id="1.10.12.10">
    <property type="entry name" value="Lyase 2-enoyl-coa Hydratase, Chain A, domain 2"/>
    <property type="match status" value="1"/>
</dbReference>
<feature type="non-terminal residue" evidence="1">
    <location>
        <position position="1"/>
    </location>
</feature>
<reference evidence="1" key="1">
    <citation type="submission" date="2021-02" db="EMBL/GenBank/DDBJ databases">
        <authorList>
            <person name="Nowell W R."/>
        </authorList>
    </citation>
    <scope>NUCLEOTIDE SEQUENCE</scope>
    <source>
        <strain evidence="1">Ploen Becks lab</strain>
    </source>
</reference>
<evidence type="ECO:0000313" key="2">
    <source>
        <dbReference type="Proteomes" id="UP000663879"/>
    </source>
</evidence>
<name>A0A813YS90_9BILA</name>
<protein>
    <submittedName>
        <fullName evidence="1">Uncharacterized protein</fullName>
    </submittedName>
</protein>
<keyword evidence="2" id="KW-1185">Reference proteome</keyword>
<dbReference type="AlphaFoldDB" id="A0A813YS90"/>
<accession>A0A813YS90</accession>
<comment type="caution">
    <text evidence="1">The sequence shown here is derived from an EMBL/GenBank/DDBJ whole genome shotgun (WGS) entry which is preliminary data.</text>
</comment>
<gene>
    <name evidence="1" type="ORF">OXX778_LOCUS10791</name>
</gene>
<evidence type="ECO:0000313" key="1">
    <source>
        <dbReference type="EMBL" id="CAF0888673.1"/>
    </source>
</evidence>
<organism evidence="1 2">
    <name type="scientific">Brachionus calyciflorus</name>
    <dbReference type="NCBI Taxonomy" id="104777"/>
    <lineage>
        <taxon>Eukaryota</taxon>
        <taxon>Metazoa</taxon>
        <taxon>Spiralia</taxon>
        <taxon>Gnathifera</taxon>
        <taxon>Rotifera</taxon>
        <taxon>Eurotatoria</taxon>
        <taxon>Monogononta</taxon>
        <taxon>Pseudotrocha</taxon>
        <taxon>Ploima</taxon>
        <taxon>Brachionidae</taxon>
        <taxon>Brachionus</taxon>
    </lineage>
</organism>
<dbReference type="EMBL" id="CAJNOC010001755">
    <property type="protein sequence ID" value="CAF0888673.1"/>
    <property type="molecule type" value="Genomic_DNA"/>
</dbReference>
<dbReference type="OrthoDB" id="409763at2759"/>
<dbReference type="InterPro" id="IPR014748">
    <property type="entry name" value="Enoyl-CoA_hydra_C"/>
</dbReference>
<sequence length="51" mass="6108">SLVESKQFLRDLNREELVKVNKKEMEFLQKRLSSGDFMETVMSFMNKKPKL</sequence>